<dbReference type="AlphaFoldDB" id="A0A9P4UUE6"/>
<feature type="domain" description="Carboxylesterase type B" evidence="4">
    <location>
        <begin position="19"/>
        <end position="536"/>
    </location>
</feature>
<name>A0A9P4UUE6_9PLEO</name>
<evidence type="ECO:0000256" key="1">
    <source>
        <dbReference type="ARBA" id="ARBA00005964"/>
    </source>
</evidence>
<dbReference type="InterPro" id="IPR029058">
    <property type="entry name" value="AB_hydrolase_fold"/>
</dbReference>
<evidence type="ECO:0000259" key="4">
    <source>
        <dbReference type="Pfam" id="PF00135"/>
    </source>
</evidence>
<protein>
    <recommendedName>
        <fullName evidence="3">Carboxylic ester hydrolase</fullName>
        <ecNumber evidence="3">3.1.1.-</ecNumber>
    </recommendedName>
</protein>
<dbReference type="PROSITE" id="PS00122">
    <property type="entry name" value="CARBOXYLESTERASE_B_1"/>
    <property type="match status" value="1"/>
</dbReference>
<feature type="chain" id="PRO_5040530405" description="Carboxylic ester hydrolase" evidence="3">
    <location>
        <begin position="19"/>
        <end position="560"/>
    </location>
</feature>
<sequence length="560" mass="60474">MPGPILLAATLLIAAVAASPFAHIKNGLVLGSTSGNVDTFLGIPYADPPVGNLRLRRPQPLSKPLGTFNATVVPRACPQKILTGEVPIFDTLPDAIREAYVNANATINSTGEDCLSINVQRPANTTRGAKLPVLFWIYGGAWEDGATVNSDYSAVVSTSITLGEPVIVVAANYRLNTFGYLGGKELKAEGNTNLGLRDQRLALEWVQEHIEAFGGDSNKVTLWGQSAGGVSVLNHLMIHGGNRTSKRSGRPLFRAGIMHSAAEFPALPVDSEPAQSLYDLTVSRAGCSNASSTTDCLRALPYEQLLDATNSLPYLFSPEGFRLRYVPRPDDSDDFFTAAEYESGAGIADVPLIIGHQEDEATVFSVPTSEVTSSEKLVSTLLTWIPNGSRATLDGLVKFYNGDEETGAPFRTNSSQNAYPNSKINSAVTSDLLFIFRIRSFISKLVGPLPVDKHSSPVWSYQATYLHGYPYLGTFHGSDLALFASAGALAQVAYDDIVGRYVRFVNSGVPDSPSGKEAWPVYDGKKQLLQFTADGEDVIVDDAREEAYKYFITVQNQLKY</sequence>
<dbReference type="OrthoDB" id="408631at2759"/>
<gene>
    <name evidence="5" type="ORF">EJ04DRAFT_503435</name>
</gene>
<dbReference type="Proteomes" id="UP000799444">
    <property type="component" value="Unassembled WGS sequence"/>
</dbReference>
<evidence type="ECO:0000313" key="6">
    <source>
        <dbReference type="Proteomes" id="UP000799444"/>
    </source>
</evidence>
<evidence type="ECO:0000313" key="5">
    <source>
        <dbReference type="EMBL" id="KAF2728817.1"/>
    </source>
</evidence>
<evidence type="ECO:0000256" key="2">
    <source>
        <dbReference type="ARBA" id="ARBA00022801"/>
    </source>
</evidence>
<dbReference type="InterPro" id="IPR019826">
    <property type="entry name" value="Carboxylesterase_B_AS"/>
</dbReference>
<evidence type="ECO:0000256" key="3">
    <source>
        <dbReference type="RuleBase" id="RU361235"/>
    </source>
</evidence>
<dbReference type="InterPro" id="IPR050309">
    <property type="entry name" value="Type-B_Carboxylest/Lipase"/>
</dbReference>
<accession>A0A9P4UUE6</accession>
<dbReference type="EMBL" id="ML996265">
    <property type="protein sequence ID" value="KAF2728817.1"/>
    <property type="molecule type" value="Genomic_DNA"/>
</dbReference>
<organism evidence="5 6">
    <name type="scientific">Polyplosphaeria fusca</name>
    <dbReference type="NCBI Taxonomy" id="682080"/>
    <lineage>
        <taxon>Eukaryota</taxon>
        <taxon>Fungi</taxon>
        <taxon>Dikarya</taxon>
        <taxon>Ascomycota</taxon>
        <taxon>Pezizomycotina</taxon>
        <taxon>Dothideomycetes</taxon>
        <taxon>Pleosporomycetidae</taxon>
        <taxon>Pleosporales</taxon>
        <taxon>Tetraplosphaeriaceae</taxon>
        <taxon>Polyplosphaeria</taxon>
    </lineage>
</organism>
<dbReference type="Pfam" id="PF00135">
    <property type="entry name" value="COesterase"/>
    <property type="match status" value="1"/>
</dbReference>
<dbReference type="PANTHER" id="PTHR11559">
    <property type="entry name" value="CARBOXYLESTERASE"/>
    <property type="match status" value="1"/>
</dbReference>
<feature type="signal peptide" evidence="3">
    <location>
        <begin position="1"/>
        <end position="18"/>
    </location>
</feature>
<dbReference type="EC" id="3.1.1.-" evidence="3"/>
<dbReference type="SUPFAM" id="SSF53474">
    <property type="entry name" value="alpha/beta-Hydrolases"/>
    <property type="match status" value="1"/>
</dbReference>
<comment type="caution">
    <text evidence="5">The sequence shown here is derived from an EMBL/GenBank/DDBJ whole genome shotgun (WGS) entry which is preliminary data.</text>
</comment>
<dbReference type="Gene3D" id="3.40.50.1820">
    <property type="entry name" value="alpha/beta hydrolase"/>
    <property type="match status" value="1"/>
</dbReference>
<keyword evidence="3" id="KW-0732">Signal</keyword>
<reference evidence="5" key="1">
    <citation type="journal article" date="2020" name="Stud. Mycol.">
        <title>101 Dothideomycetes genomes: a test case for predicting lifestyles and emergence of pathogens.</title>
        <authorList>
            <person name="Haridas S."/>
            <person name="Albert R."/>
            <person name="Binder M."/>
            <person name="Bloem J."/>
            <person name="Labutti K."/>
            <person name="Salamov A."/>
            <person name="Andreopoulos B."/>
            <person name="Baker S."/>
            <person name="Barry K."/>
            <person name="Bills G."/>
            <person name="Bluhm B."/>
            <person name="Cannon C."/>
            <person name="Castanera R."/>
            <person name="Culley D."/>
            <person name="Daum C."/>
            <person name="Ezra D."/>
            <person name="Gonzalez J."/>
            <person name="Henrissat B."/>
            <person name="Kuo A."/>
            <person name="Liang C."/>
            <person name="Lipzen A."/>
            <person name="Lutzoni F."/>
            <person name="Magnuson J."/>
            <person name="Mondo S."/>
            <person name="Nolan M."/>
            <person name="Ohm R."/>
            <person name="Pangilinan J."/>
            <person name="Park H.-J."/>
            <person name="Ramirez L."/>
            <person name="Alfaro M."/>
            <person name="Sun H."/>
            <person name="Tritt A."/>
            <person name="Yoshinaga Y."/>
            <person name="Zwiers L.-H."/>
            <person name="Turgeon B."/>
            <person name="Goodwin S."/>
            <person name="Spatafora J."/>
            <person name="Crous P."/>
            <person name="Grigoriev I."/>
        </authorList>
    </citation>
    <scope>NUCLEOTIDE SEQUENCE</scope>
    <source>
        <strain evidence="5">CBS 125425</strain>
    </source>
</reference>
<keyword evidence="6" id="KW-1185">Reference proteome</keyword>
<comment type="similarity">
    <text evidence="1 3">Belongs to the type-B carboxylesterase/lipase family.</text>
</comment>
<dbReference type="InterPro" id="IPR002018">
    <property type="entry name" value="CarbesteraseB"/>
</dbReference>
<proteinExistence type="inferred from homology"/>
<dbReference type="GO" id="GO:0016787">
    <property type="term" value="F:hydrolase activity"/>
    <property type="evidence" value="ECO:0007669"/>
    <property type="project" value="UniProtKB-KW"/>
</dbReference>
<keyword evidence="2 3" id="KW-0378">Hydrolase</keyword>